<sequence>MVVAAFPAGWDNLASTILATHSKETLTVEKITPIIKEEHKHHQLMMKSSSGGHHVNYVNKSSSIKTESHILQNGNQIKVPALHLNRPMLKLINLTNMGLIGKEIRTLENVEKSLNVLKRKGDLSQLLRIKAKERQSTLFRDNSLKNQMVKDNSFIILICCLMKVLTIQNQN</sequence>
<dbReference type="EMBL" id="KZ302380">
    <property type="protein sequence ID" value="PFH45448.1"/>
    <property type="molecule type" value="Genomic_DNA"/>
</dbReference>
<evidence type="ECO:0000313" key="1">
    <source>
        <dbReference type="EMBL" id="PFH45448.1"/>
    </source>
</evidence>
<organism evidence="1 2">
    <name type="scientific">Amanita thiersii Skay4041</name>
    <dbReference type="NCBI Taxonomy" id="703135"/>
    <lineage>
        <taxon>Eukaryota</taxon>
        <taxon>Fungi</taxon>
        <taxon>Dikarya</taxon>
        <taxon>Basidiomycota</taxon>
        <taxon>Agaricomycotina</taxon>
        <taxon>Agaricomycetes</taxon>
        <taxon>Agaricomycetidae</taxon>
        <taxon>Agaricales</taxon>
        <taxon>Pluteineae</taxon>
        <taxon>Amanitaceae</taxon>
        <taxon>Amanita</taxon>
    </lineage>
</organism>
<dbReference type="Proteomes" id="UP000242287">
    <property type="component" value="Unassembled WGS sequence"/>
</dbReference>
<evidence type="ECO:0000313" key="2">
    <source>
        <dbReference type="Proteomes" id="UP000242287"/>
    </source>
</evidence>
<reference evidence="1 2" key="1">
    <citation type="submission" date="2014-02" db="EMBL/GenBank/DDBJ databases">
        <title>Transposable element dynamics among asymbiotic and ectomycorrhizal Amanita fungi.</title>
        <authorList>
            <consortium name="DOE Joint Genome Institute"/>
            <person name="Hess J."/>
            <person name="Skrede I."/>
            <person name="Wolfe B."/>
            <person name="LaButti K."/>
            <person name="Ohm R.A."/>
            <person name="Grigoriev I.V."/>
            <person name="Pringle A."/>
        </authorList>
    </citation>
    <scope>NUCLEOTIDE SEQUENCE [LARGE SCALE GENOMIC DNA]</scope>
    <source>
        <strain evidence="1 2">SKay4041</strain>
    </source>
</reference>
<proteinExistence type="predicted"/>
<accession>A0A2A9N7I6</accession>
<protein>
    <submittedName>
        <fullName evidence="1">Uncharacterized protein</fullName>
    </submittedName>
</protein>
<keyword evidence="2" id="KW-1185">Reference proteome</keyword>
<gene>
    <name evidence="1" type="ORF">AMATHDRAFT_9213</name>
</gene>
<name>A0A2A9N7I6_9AGAR</name>
<dbReference type="AlphaFoldDB" id="A0A2A9N7I6"/>